<organism evidence="2 3">
    <name type="scientific">Paragonimus westermani</name>
    <dbReference type="NCBI Taxonomy" id="34504"/>
    <lineage>
        <taxon>Eukaryota</taxon>
        <taxon>Metazoa</taxon>
        <taxon>Spiralia</taxon>
        <taxon>Lophotrochozoa</taxon>
        <taxon>Platyhelminthes</taxon>
        <taxon>Trematoda</taxon>
        <taxon>Digenea</taxon>
        <taxon>Plagiorchiida</taxon>
        <taxon>Troglotremata</taxon>
        <taxon>Troglotrematidae</taxon>
        <taxon>Paragonimus</taxon>
    </lineage>
</organism>
<evidence type="ECO:0000313" key="3">
    <source>
        <dbReference type="Proteomes" id="UP000324629"/>
    </source>
</evidence>
<accession>A0A5J4N5V6</accession>
<protein>
    <submittedName>
        <fullName evidence="2">Uncharacterized protein</fullName>
    </submittedName>
</protein>
<evidence type="ECO:0000313" key="2">
    <source>
        <dbReference type="EMBL" id="KAA3670895.1"/>
    </source>
</evidence>
<gene>
    <name evidence="2" type="ORF">DEA37_0006524</name>
</gene>
<reference evidence="2 3" key="1">
    <citation type="journal article" date="2019" name="Gigascience">
        <title>Whole-genome sequence of the oriental lung fluke Paragonimus westermani.</title>
        <authorList>
            <person name="Oey H."/>
            <person name="Zakrzewski M."/>
            <person name="Narain K."/>
            <person name="Devi K.R."/>
            <person name="Agatsuma T."/>
            <person name="Nawaratna S."/>
            <person name="Gobert G.N."/>
            <person name="Jones M.K."/>
            <person name="Ragan M.A."/>
            <person name="McManus D.P."/>
            <person name="Krause L."/>
        </authorList>
    </citation>
    <scope>NUCLEOTIDE SEQUENCE [LARGE SCALE GENOMIC DNA]</scope>
    <source>
        <strain evidence="2 3">IND2009</strain>
    </source>
</reference>
<dbReference type="EMBL" id="QNGE01007892">
    <property type="protein sequence ID" value="KAA3670895.1"/>
    <property type="molecule type" value="Genomic_DNA"/>
</dbReference>
<sequence>MVWKSEVIGRLGRYFNHSSRGIKQIGGTSYYLVVCWPIRHHFTQRLVIPAAYLTFGRELRLPLELLPPTSPLEVLSLIEYVMNLCENLRTAFTLGQGHMKDAQRRQHISGSVYPVDSRVWLHRPKAGNGEPANLHRQWQGRCEAVPVHSPTVYVIRQPLPDSSNVLTVHYDQLKPASLTTRCEPYDIIVLPGCIPTVQQSAEIPPEEELAGAHTNEITEDSAPAESGQCGGTETVWDVLK</sequence>
<feature type="region of interest" description="Disordered" evidence="1">
    <location>
        <begin position="218"/>
        <end position="240"/>
    </location>
</feature>
<dbReference type="Proteomes" id="UP000324629">
    <property type="component" value="Unassembled WGS sequence"/>
</dbReference>
<evidence type="ECO:0000256" key="1">
    <source>
        <dbReference type="SAM" id="MobiDB-lite"/>
    </source>
</evidence>
<dbReference type="AlphaFoldDB" id="A0A5J4N5V6"/>
<name>A0A5J4N5V6_9TREM</name>
<comment type="caution">
    <text evidence="2">The sequence shown here is derived from an EMBL/GenBank/DDBJ whole genome shotgun (WGS) entry which is preliminary data.</text>
</comment>
<proteinExistence type="predicted"/>
<keyword evidence="3" id="KW-1185">Reference proteome</keyword>